<dbReference type="Pfam" id="PF00440">
    <property type="entry name" value="TetR_N"/>
    <property type="match status" value="1"/>
</dbReference>
<evidence type="ECO:0000256" key="3">
    <source>
        <dbReference type="ARBA" id="ARBA00023163"/>
    </source>
</evidence>
<dbReference type="EMBL" id="PVBT01000001">
    <property type="protein sequence ID" value="PRD58497.1"/>
    <property type="molecule type" value="Genomic_DNA"/>
</dbReference>
<dbReference type="PRINTS" id="PR00455">
    <property type="entry name" value="HTHTETR"/>
</dbReference>
<dbReference type="InterPro" id="IPR041479">
    <property type="entry name" value="TetR_CgmR_C"/>
</dbReference>
<dbReference type="InterPro" id="IPR009057">
    <property type="entry name" value="Homeodomain-like_sf"/>
</dbReference>
<dbReference type="PANTHER" id="PTHR30055:SF234">
    <property type="entry name" value="HTH-TYPE TRANSCRIPTIONAL REGULATOR BETI"/>
    <property type="match status" value="1"/>
</dbReference>
<dbReference type="PANTHER" id="PTHR30055">
    <property type="entry name" value="HTH-TYPE TRANSCRIPTIONAL REGULATOR RUTR"/>
    <property type="match status" value="1"/>
</dbReference>
<gene>
    <name evidence="6" type="ORF">C5750_05140</name>
</gene>
<evidence type="ECO:0000256" key="1">
    <source>
        <dbReference type="ARBA" id="ARBA00023015"/>
    </source>
</evidence>
<dbReference type="InterPro" id="IPR050109">
    <property type="entry name" value="HTH-type_TetR-like_transc_reg"/>
</dbReference>
<dbReference type="AlphaFoldDB" id="A0A2S9JYT3"/>
<dbReference type="SUPFAM" id="SSF46689">
    <property type="entry name" value="Homeodomain-like"/>
    <property type="match status" value="1"/>
</dbReference>
<evidence type="ECO:0000313" key="7">
    <source>
        <dbReference type="Proteomes" id="UP000238563"/>
    </source>
</evidence>
<sequence>MRAATLTTKDKILQAAAEIAMEVGPVHLSLDAVARRAGLSKGGLLYTFPTKAKLLEALVEHHVAEFDESLRMQEARRNHKVNSVVQACIEVYRAEFVLNEPEPSGILAAIANDPSFIDPIRRYNKQLLDRMKENSEDPTMALIAFLTIEGLRSLKLLDMDTLTHEDQIAAIDGLRQLFAPCDPDKPSQPAGG</sequence>
<keyword evidence="3" id="KW-0804">Transcription</keyword>
<dbReference type="Proteomes" id="UP000238563">
    <property type="component" value="Unassembled WGS sequence"/>
</dbReference>
<dbReference type="GO" id="GO:0000976">
    <property type="term" value="F:transcription cis-regulatory region binding"/>
    <property type="evidence" value="ECO:0007669"/>
    <property type="project" value="TreeGrafter"/>
</dbReference>
<feature type="DNA-binding region" description="H-T-H motif" evidence="4">
    <location>
        <begin position="29"/>
        <end position="48"/>
    </location>
</feature>
<keyword evidence="7" id="KW-1185">Reference proteome</keyword>
<dbReference type="RefSeq" id="WP_105732723.1">
    <property type="nucleotide sequence ID" value="NZ_PVBT01000001.1"/>
</dbReference>
<protein>
    <submittedName>
        <fullName evidence="6">TetR/AcrR family transcriptional regulator</fullName>
    </submittedName>
</protein>
<dbReference type="InterPro" id="IPR001647">
    <property type="entry name" value="HTH_TetR"/>
</dbReference>
<name>A0A2S9JYT3_9HYPH</name>
<feature type="domain" description="HTH tetR-type" evidence="5">
    <location>
        <begin position="6"/>
        <end position="66"/>
    </location>
</feature>
<evidence type="ECO:0000259" key="5">
    <source>
        <dbReference type="PROSITE" id="PS50977"/>
    </source>
</evidence>
<organism evidence="6 7">
    <name type="scientific">Phyllobacterium myrsinacearum</name>
    <dbReference type="NCBI Taxonomy" id="28101"/>
    <lineage>
        <taxon>Bacteria</taxon>
        <taxon>Pseudomonadati</taxon>
        <taxon>Pseudomonadota</taxon>
        <taxon>Alphaproteobacteria</taxon>
        <taxon>Hyphomicrobiales</taxon>
        <taxon>Phyllobacteriaceae</taxon>
        <taxon>Phyllobacterium</taxon>
    </lineage>
</organism>
<evidence type="ECO:0000256" key="2">
    <source>
        <dbReference type="ARBA" id="ARBA00023125"/>
    </source>
</evidence>
<dbReference type="Pfam" id="PF17937">
    <property type="entry name" value="TetR_C_28"/>
    <property type="match status" value="1"/>
</dbReference>
<dbReference type="OrthoDB" id="9809772at2"/>
<dbReference type="GO" id="GO:0003700">
    <property type="term" value="F:DNA-binding transcription factor activity"/>
    <property type="evidence" value="ECO:0007669"/>
    <property type="project" value="TreeGrafter"/>
</dbReference>
<evidence type="ECO:0000313" key="6">
    <source>
        <dbReference type="EMBL" id="PRD58497.1"/>
    </source>
</evidence>
<reference evidence="6 7" key="1">
    <citation type="submission" date="2018-02" db="EMBL/GenBank/DDBJ databases">
        <title>The draft genome of Phyllobacterium myrsinacearum DSM5892.</title>
        <authorList>
            <person name="Li L."/>
            <person name="Liu L."/>
            <person name="Zhang X."/>
            <person name="Wang T."/>
        </authorList>
    </citation>
    <scope>NUCLEOTIDE SEQUENCE [LARGE SCALE GENOMIC DNA]</scope>
    <source>
        <strain evidence="6 7">DSM 5892</strain>
    </source>
</reference>
<comment type="caution">
    <text evidence="6">The sequence shown here is derived from an EMBL/GenBank/DDBJ whole genome shotgun (WGS) entry which is preliminary data.</text>
</comment>
<evidence type="ECO:0000256" key="4">
    <source>
        <dbReference type="PROSITE-ProRule" id="PRU00335"/>
    </source>
</evidence>
<accession>A0A2S9JYT3</accession>
<proteinExistence type="predicted"/>
<keyword evidence="2 4" id="KW-0238">DNA-binding</keyword>
<dbReference type="Gene3D" id="1.10.357.10">
    <property type="entry name" value="Tetracycline Repressor, domain 2"/>
    <property type="match status" value="1"/>
</dbReference>
<dbReference type="PROSITE" id="PS50977">
    <property type="entry name" value="HTH_TETR_2"/>
    <property type="match status" value="1"/>
</dbReference>
<keyword evidence="1" id="KW-0805">Transcription regulation</keyword>